<keyword evidence="2" id="KW-1185">Reference proteome</keyword>
<dbReference type="RefSeq" id="WP_242940600.1">
    <property type="nucleotide sequence ID" value="NZ_FOYZ01000039.1"/>
</dbReference>
<evidence type="ECO:0000313" key="1">
    <source>
        <dbReference type="EMBL" id="SFS10151.1"/>
    </source>
</evidence>
<name>A0A1I6M395_9FIRM</name>
<reference evidence="1 2" key="1">
    <citation type="submission" date="2016-10" db="EMBL/GenBank/DDBJ databases">
        <authorList>
            <person name="de Groot N.N."/>
        </authorList>
    </citation>
    <scope>NUCLEOTIDE SEQUENCE [LARGE SCALE GENOMIC DNA]</scope>
    <source>
        <strain evidence="1 2">743A</strain>
    </source>
</reference>
<sequence length="475" mass="56429">MEAEQSYMELLEVIGAVYPEVNGYSFYRYLFPDNEKQGELNTNFSRPNAIYLYQDEKDEGTQRKLRRRIMLSDTWEKDYADYVEQNQLTLCSGLTYRQRANRLQNAQRMNALVFDLDGVGAYEIRNLFLRFGKPAEKIRTLPMPTFLVASGAGLHVYYVFEEPIDLYPNIKLQLKALKYDLTFRMWEYKSTSTKKEIQYQSINQSFRMVGSINGKYGTEIKAFQTGEKVTLDYLNQYAKSENRVDINRPFRPSQMTKAEAKEAYPEWYQRVIVEKRKRLKKWDIKGKQGYALYEWWLRQIGEVKGGHRYYFLMCLVIYACKCDVPRKKLKEDMQTAFEELKGVEHDNPLTEEDIRSALETYDKEYYNFKIADIEKLTDIRIERNKRNYQKQKDHLEEARAIRDIRMKRQNKDWREGNGRPSAEGKIIEYMRENPEARKCDVIKGTGLDKKTVYKHYEAAKEQAKAVQRTGRTERM</sequence>
<dbReference type="Proteomes" id="UP000199659">
    <property type="component" value="Unassembled WGS sequence"/>
</dbReference>
<protein>
    <recommendedName>
        <fullName evidence="3">Replication protein</fullName>
    </recommendedName>
</protein>
<gene>
    <name evidence="1" type="ORF">SAMN05661086_03768</name>
</gene>
<accession>A0A1I6M395</accession>
<evidence type="ECO:0000313" key="2">
    <source>
        <dbReference type="Proteomes" id="UP000199659"/>
    </source>
</evidence>
<proteinExistence type="predicted"/>
<organism evidence="1 2">
    <name type="scientific">Anaeromicropila populeti</name>
    <dbReference type="NCBI Taxonomy" id="37658"/>
    <lineage>
        <taxon>Bacteria</taxon>
        <taxon>Bacillati</taxon>
        <taxon>Bacillota</taxon>
        <taxon>Clostridia</taxon>
        <taxon>Lachnospirales</taxon>
        <taxon>Lachnospiraceae</taxon>
        <taxon>Anaeromicropila</taxon>
    </lineage>
</organism>
<dbReference type="EMBL" id="FOYZ01000039">
    <property type="protein sequence ID" value="SFS10151.1"/>
    <property type="molecule type" value="Genomic_DNA"/>
</dbReference>
<evidence type="ECO:0008006" key="3">
    <source>
        <dbReference type="Google" id="ProtNLM"/>
    </source>
</evidence>
<dbReference type="AlphaFoldDB" id="A0A1I6M395"/>